<name>A0ABZ2N3S8_9BACI</name>
<keyword evidence="2" id="KW-1185">Reference proteome</keyword>
<dbReference type="RefSeq" id="WP_338750550.1">
    <property type="nucleotide sequence ID" value="NZ_CP147404.1"/>
</dbReference>
<protein>
    <submittedName>
        <fullName evidence="1">Uncharacterized protein</fullName>
    </submittedName>
</protein>
<dbReference type="EMBL" id="CP147404">
    <property type="protein sequence ID" value="WXB92253.1"/>
    <property type="molecule type" value="Genomic_DNA"/>
</dbReference>
<dbReference type="Proteomes" id="UP001387364">
    <property type="component" value="Chromosome"/>
</dbReference>
<evidence type="ECO:0000313" key="1">
    <source>
        <dbReference type="EMBL" id="WXB92253.1"/>
    </source>
</evidence>
<gene>
    <name evidence="1" type="ORF">WDJ61_13440</name>
</gene>
<reference evidence="1 2" key="1">
    <citation type="submission" date="2024-02" db="EMBL/GenBank/DDBJ databases">
        <title>Seven novel Bacillus-like species.</title>
        <authorList>
            <person name="Liu G."/>
        </authorList>
    </citation>
    <scope>NUCLEOTIDE SEQUENCE [LARGE SCALE GENOMIC DNA]</scope>
    <source>
        <strain evidence="1 2">FJAT-52991</strain>
    </source>
</reference>
<dbReference type="Pfam" id="PF26595">
    <property type="entry name" value="A_ENA"/>
    <property type="match status" value="1"/>
</dbReference>
<organism evidence="1 2">
    <name type="scientific">Bacillus kandeliae</name>
    <dbReference type="NCBI Taxonomy" id="3129297"/>
    <lineage>
        <taxon>Bacteria</taxon>
        <taxon>Bacillati</taxon>
        <taxon>Bacillota</taxon>
        <taxon>Bacilli</taxon>
        <taxon>Bacillales</taxon>
        <taxon>Bacillaceae</taxon>
        <taxon>Bacillus</taxon>
    </lineage>
</organism>
<proteinExistence type="predicted"/>
<evidence type="ECO:0000313" key="2">
    <source>
        <dbReference type="Proteomes" id="UP001387364"/>
    </source>
</evidence>
<dbReference type="InterPro" id="IPR058705">
    <property type="entry name" value="A_ENA"/>
</dbReference>
<sequence length="98" mass="10786">MSAPELPSNIDISRQEAINLLLASVALEELALAHVVNAEAEKIQKVVGTLPPHLTHPPSVQDLININKSVQNTLKKVIAKELILLFKLEEITKIPEHD</sequence>
<accession>A0ABZ2N3S8</accession>